<evidence type="ECO:0000256" key="4">
    <source>
        <dbReference type="ARBA" id="ARBA00022777"/>
    </source>
</evidence>
<dbReference type="PANTHER" id="PTHR43711:SF1">
    <property type="entry name" value="HISTIDINE KINASE 1"/>
    <property type="match status" value="1"/>
</dbReference>
<feature type="transmembrane region" description="Helical" evidence="6">
    <location>
        <begin position="12"/>
        <end position="34"/>
    </location>
</feature>
<evidence type="ECO:0000256" key="2">
    <source>
        <dbReference type="ARBA" id="ARBA00012438"/>
    </source>
</evidence>
<evidence type="ECO:0000313" key="7">
    <source>
        <dbReference type="EMBL" id="KAK8564852.1"/>
    </source>
</evidence>
<dbReference type="InterPro" id="IPR050736">
    <property type="entry name" value="Sensor_HK_Regulatory"/>
</dbReference>
<evidence type="ECO:0000256" key="5">
    <source>
        <dbReference type="ARBA" id="ARBA00023012"/>
    </source>
</evidence>
<keyword evidence="4" id="KW-0418">Kinase</keyword>
<organism evidence="7 8">
    <name type="scientific">Hibiscus sabdariffa</name>
    <name type="common">roselle</name>
    <dbReference type="NCBI Taxonomy" id="183260"/>
    <lineage>
        <taxon>Eukaryota</taxon>
        <taxon>Viridiplantae</taxon>
        <taxon>Streptophyta</taxon>
        <taxon>Embryophyta</taxon>
        <taxon>Tracheophyta</taxon>
        <taxon>Spermatophyta</taxon>
        <taxon>Magnoliopsida</taxon>
        <taxon>eudicotyledons</taxon>
        <taxon>Gunneridae</taxon>
        <taxon>Pentapetalae</taxon>
        <taxon>rosids</taxon>
        <taxon>malvids</taxon>
        <taxon>Malvales</taxon>
        <taxon>Malvaceae</taxon>
        <taxon>Malvoideae</taxon>
        <taxon>Hibiscus</taxon>
    </lineage>
</organism>
<keyword evidence="3" id="KW-0808">Transferase</keyword>
<dbReference type="EC" id="2.7.13.3" evidence="2"/>
<sequence length="129" mass="14538">MWKTDEISVKTLIILIYASIVILVIGYAFIVLLTNGVSKERKLRAMLISHPKARRGGEASSNYKSQLLANMCREITIHMAIVMGLFNILICDCHGHLKNEPYTMVTRIRKGSTTLFKLLNNILDMSKDG</sequence>
<keyword evidence="6" id="KW-0472">Membrane</keyword>
<keyword evidence="8" id="KW-1185">Reference proteome</keyword>
<reference evidence="7 8" key="1">
    <citation type="journal article" date="2024" name="G3 (Bethesda)">
        <title>Genome assembly of Hibiscus sabdariffa L. provides insights into metabolisms of medicinal natural products.</title>
        <authorList>
            <person name="Kim T."/>
        </authorList>
    </citation>
    <scope>NUCLEOTIDE SEQUENCE [LARGE SCALE GENOMIC DNA]</scope>
    <source>
        <strain evidence="7">TK-2024</strain>
        <tissue evidence="7">Old leaves</tissue>
    </source>
</reference>
<evidence type="ECO:0000256" key="1">
    <source>
        <dbReference type="ARBA" id="ARBA00000085"/>
    </source>
</evidence>
<accession>A0ABR2ES43</accession>
<dbReference type="Proteomes" id="UP001472677">
    <property type="component" value="Unassembled WGS sequence"/>
</dbReference>
<comment type="caution">
    <text evidence="7">The sequence shown here is derived from an EMBL/GenBank/DDBJ whole genome shotgun (WGS) entry which is preliminary data.</text>
</comment>
<proteinExistence type="predicted"/>
<evidence type="ECO:0000256" key="6">
    <source>
        <dbReference type="SAM" id="Phobius"/>
    </source>
</evidence>
<keyword evidence="6" id="KW-0812">Transmembrane</keyword>
<dbReference type="SUPFAM" id="SSF47384">
    <property type="entry name" value="Homodimeric domain of signal transducing histidine kinase"/>
    <property type="match status" value="1"/>
</dbReference>
<gene>
    <name evidence="7" type="ORF">V6N12_058432</name>
</gene>
<dbReference type="InterPro" id="IPR036097">
    <property type="entry name" value="HisK_dim/P_sf"/>
</dbReference>
<dbReference type="Gene3D" id="1.10.287.130">
    <property type="match status" value="1"/>
</dbReference>
<evidence type="ECO:0000313" key="8">
    <source>
        <dbReference type="Proteomes" id="UP001472677"/>
    </source>
</evidence>
<dbReference type="EMBL" id="JBBPBM010000010">
    <property type="protein sequence ID" value="KAK8564852.1"/>
    <property type="molecule type" value="Genomic_DNA"/>
</dbReference>
<name>A0ABR2ES43_9ROSI</name>
<protein>
    <recommendedName>
        <fullName evidence="2">histidine kinase</fullName>
        <ecNumber evidence="2">2.7.13.3</ecNumber>
    </recommendedName>
</protein>
<comment type="catalytic activity">
    <reaction evidence="1">
        <text>ATP + protein L-histidine = ADP + protein N-phospho-L-histidine.</text>
        <dbReference type="EC" id="2.7.13.3"/>
    </reaction>
</comment>
<keyword evidence="5" id="KW-0902">Two-component regulatory system</keyword>
<dbReference type="PANTHER" id="PTHR43711">
    <property type="entry name" value="TWO-COMPONENT HISTIDINE KINASE"/>
    <property type="match status" value="1"/>
</dbReference>
<evidence type="ECO:0000256" key="3">
    <source>
        <dbReference type="ARBA" id="ARBA00022679"/>
    </source>
</evidence>
<keyword evidence="6" id="KW-1133">Transmembrane helix</keyword>